<proteinExistence type="predicted"/>
<dbReference type="AlphaFoldDB" id="A0A428N2V3"/>
<comment type="caution">
    <text evidence="1">The sequence shown here is derived from an EMBL/GenBank/DDBJ whole genome shotgun (WGS) entry which is preliminary data.</text>
</comment>
<keyword evidence="2" id="KW-1185">Reference proteome</keyword>
<name>A0A428N2V3_9BACI</name>
<accession>A0A428N2V3</accession>
<evidence type="ECO:0000313" key="1">
    <source>
        <dbReference type="EMBL" id="RSL32781.1"/>
    </source>
</evidence>
<dbReference type="OrthoDB" id="1653798at2"/>
<organism evidence="1 2">
    <name type="scientific">Salibacterium salarium</name>
    <dbReference type="NCBI Taxonomy" id="284579"/>
    <lineage>
        <taxon>Bacteria</taxon>
        <taxon>Bacillati</taxon>
        <taxon>Bacillota</taxon>
        <taxon>Bacilli</taxon>
        <taxon>Bacillales</taxon>
        <taxon>Bacillaceae</taxon>
    </lineage>
</organism>
<gene>
    <name evidence="1" type="ORF">D7Z54_13625</name>
</gene>
<sequence length="261" mass="29978">MILTTAKSSSYEEMEEANRLADKWNIRFEPRKKRSLNKWMYETNESIYVIGNKQDKLYHPDATQPFMFHPSMAWIRFQRLQQGDSDPMIAAMQLHVGMSCLDATMGLGSDSILMSAVAGKQGKVAAIESHPYIAHLVRKGLNHWEEDDEAFNKAMRRIDVRTGEHLDLLHKLPDNSYDIIYFDPMFEQPVLNSVHLGPLRKFAVNESLKKEAIQEAIRVAKNRVVVKCSTLYEDLALFGFMFNHRKGASFSYAVFRKGEEG</sequence>
<dbReference type="PANTHER" id="PTHR36112">
    <property type="entry name" value="RIBOSOMAL RNA SMALL SUBUNIT METHYLTRANSFERASE J"/>
    <property type="match status" value="1"/>
</dbReference>
<dbReference type="GO" id="GO:0008990">
    <property type="term" value="F:rRNA (guanine-N2-)-methyltransferase activity"/>
    <property type="evidence" value="ECO:0007669"/>
    <property type="project" value="InterPro"/>
</dbReference>
<dbReference type="PANTHER" id="PTHR36112:SF1">
    <property type="entry name" value="RIBOSOMAL RNA SMALL SUBUNIT METHYLTRANSFERASE J"/>
    <property type="match status" value="1"/>
</dbReference>
<dbReference type="Proteomes" id="UP000275076">
    <property type="component" value="Unassembled WGS sequence"/>
</dbReference>
<dbReference type="Gene3D" id="3.40.50.150">
    <property type="entry name" value="Vaccinia Virus protein VP39"/>
    <property type="match status" value="1"/>
</dbReference>
<reference evidence="1 2" key="1">
    <citation type="submission" date="2018-10" db="EMBL/GenBank/DDBJ databases">
        <title>Draft genome sequence of Bacillus salarius IM0101, isolated from a hypersaline soil in Inner Mongolia, China.</title>
        <authorList>
            <person name="Yamprayoonswat W."/>
            <person name="Boonvisut S."/>
            <person name="Jumpathong W."/>
            <person name="Sittihan S."/>
            <person name="Ruangsuj P."/>
            <person name="Wanthongcharoen S."/>
            <person name="Thongpramul N."/>
            <person name="Pimmason S."/>
            <person name="Yu B."/>
            <person name="Yasawong M."/>
        </authorList>
    </citation>
    <scope>NUCLEOTIDE SEQUENCE [LARGE SCALE GENOMIC DNA]</scope>
    <source>
        <strain evidence="1 2">IM0101</strain>
    </source>
</reference>
<evidence type="ECO:0000313" key="2">
    <source>
        <dbReference type="Proteomes" id="UP000275076"/>
    </source>
</evidence>
<dbReference type="Pfam" id="PF04445">
    <property type="entry name" value="SAM_MT"/>
    <property type="match status" value="1"/>
</dbReference>
<dbReference type="InterPro" id="IPR007536">
    <property type="entry name" value="16SrRNA_methylTrfase_J"/>
</dbReference>
<evidence type="ECO:0008006" key="3">
    <source>
        <dbReference type="Google" id="ProtNLM"/>
    </source>
</evidence>
<dbReference type="RefSeq" id="WP_125556408.1">
    <property type="nucleotide sequence ID" value="NZ_RBVX01000012.1"/>
</dbReference>
<dbReference type="EMBL" id="RBVX01000012">
    <property type="protein sequence ID" value="RSL32781.1"/>
    <property type="molecule type" value="Genomic_DNA"/>
</dbReference>
<dbReference type="InterPro" id="IPR029063">
    <property type="entry name" value="SAM-dependent_MTases_sf"/>
</dbReference>
<protein>
    <recommendedName>
        <fullName evidence="3">SAM-dependent methyltransferase</fullName>
    </recommendedName>
</protein>
<dbReference type="SUPFAM" id="SSF53335">
    <property type="entry name" value="S-adenosyl-L-methionine-dependent methyltransferases"/>
    <property type="match status" value="1"/>
</dbReference>